<dbReference type="GO" id="GO:0006508">
    <property type="term" value="P:proteolysis"/>
    <property type="evidence" value="ECO:0007669"/>
    <property type="project" value="UniProtKB-KW"/>
</dbReference>
<keyword evidence="5 6" id="KW-0720">Serine protease</keyword>
<dbReference type="PANTHER" id="PTHR15462:SF8">
    <property type="entry name" value="SERINE PROTEASE"/>
    <property type="match status" value="1"/>
</dbReference>
<keyword evidence="4 6" id="KW-0378">Hydrolase</keyword>
<dbReference type="InterPro" id="IPR008256">
    <property type="entry name" value="Peptidase_S1B"/>
</dbReference>
<dbReference type="InterPro" id="IPR018114">
    <property type="entry name" value="TRYPSIN_HIS"/>
</dbReference>
<keyword evidence="3" id="KW-0732">Signal</keyword>
<reference evidence="7 8" key="1">
    <citation type="submission" date="2019-09" db="EMBL/GenBank/DDBJ databases">
        <title>Chitinophaga ginsengihumi sp. nov., isolated from soil of ginseng rhizosphere.</title>
        <authorList>
            <person name="Lee J."/>
        </authorList>
    </citation>
    <scope>NUCLEOTIDE SEQUENCE [LARGE SCALE GENOMIC DNA]</scope>
    <source>
        <strain evidence="7 8">BN140078</strain>
    </source>
</reference>
<evidence type="ECO:0000256" key="1">
    <source>
        <dbReference type="ARBA" id="ARBA00008764"/>
    </source>
</evidence>
<organism evidence="7 8">
    <name type="scientific">Chitinophaga agrisoli</name>
    <dbReference type="NCBI Taxonomy" id="2607653"/>
    <lineage>
        <taxon>Bacteria</taxon>
        <taxon>Pseudomonadati</taxon>
        <taxon>Bacteroidota</taxon>
        <taxon>Chitinophagia</taxon>
        <taxon>Chitinophagales</taxon>
        <taxon>Chitinophagaceae</taxon>
        <taxon>Chitinophaga</taxon>
    </lineage>
</organism>
<dbReference type="InterPro" id="IPR009003">
    <property type="entry name" value="Peptidase_S1_PA"/>
</dbReference>
<sequence length="312" mass="34255">MPNTPQVVSLHTPMTNIVATESTVNALRETIGSAGVGEEQEIDETEGTELVPRIIREMGMVQIDFKAPDTTGLADIGVASFQPVPLREAIIGTDERIQVKDNRKYPWRASASLLITAADNSQWVGSAWFISPRTLITAGHCVYIKHSDIPGRDGWVKKIQVMPGRNGNELPFGGITASEFWTVQGWGDKGLENYDYGAIILPAAFPQELGTFGYGVYPDDELNKLMVNVAGYPSDKSSGTIWYDKRNVGTVKADKVYYAADTYGGQSGTVVYRIKDRKRIAVAIHAYGGLTANSGTRITDQVYNNLESWKRD</sequence>
<accession>A0A5B2VJM7</accession>
<reference evidence="7 8" key="2">
    <citation type="submission" date="2019-09" db="EMBL/GenBank/DDBJ databases">
        <authorList>
            <person name="Jin C."/>
        </authorList>
    </citation>
    <scope>NUCLEOTIDE SEQUENCE [LARGE SCALE GENOMIC DNA]</scope>
    <source>
        <strain evidence="7 8">BN140078</strain>
    </source>
</reference>
<dbReference type="PROSITE" id="PS00134">
    <property type="entry name" value="TRYPSIN_HIS"/>
    <property type="match status" value="1"/>
</dbReference>
<evidence type="ECO:0000256" key="3">
    <source>
        <dbReference type="ARBA" id="ARBA00022729"/>
    </source>
</evidence>
<evidence type="ECO:0000256" key="2">
    <source>
        <dbReference type="ARBA" id="ARBA00022670"/>
    </source>
</evidence>
<keyword evidence="2 6" id="KW-0645">Protease</keyword>
<keyword evidence="8" id="KW-1185">Reference proteome</keyword>
<evidence type="ECO:0000256" key="6">
    <source>
        <dbReference type="RuleBase" id="RU004296"/>
    </source>
</evidence>
<dbReference type="InterPro" id="IPR050966">
    <property type="entry name" value="Glutamyl_endopeptidase"/>
</dbReference>
<evidence type="ECO:0000256" key="4">
    <source>
        <dbReference type="ARBA" id="ARBA00022801"/>
    </source>
</evidence>
<comment type="similarity">
    <text evidence="1 6">Belongs to the peptidase S1B family.</text>
</comment>
<name>A0A5B2VJM7_9BACT</name>
<dbReference type="Proteomes" id="UP000324611">
    <property type="component" value="Unassembled WGS sequence"/>
</dbReference>
<dbReference type="RefSeq" id="WP_149839959.1">
    <property type="nucleotide sequence ID" value="NZ_VUOC01000004.1"/>
</dbReference>
<protein>
    <recommendedName>
        <fullName evidence="6">Serine protease</fullName>
        <ecNumber evidence="6">3.4.21.-</ecNumber>
    </recommendedName>
</protein>
<dbReference type="EMBL" id="VUOC01000004">
    <property type="protein sequence ID" value="KAA2238780.1"/>
    <property type="molecule type" value="Genomic_DNA"/>
</dbReference>
<dbReference type="SUPFAM" id="SSF50494">
    <property type="entry name" value="Trypsin-like serine proteases"/>
    <property type="match status" value="1"/>
</dbReference>
<proteinExistence type="inferred from homology"/>
<evidence type="ECO:0000256" key="5">
    <source>
        <dbReference type="ARBA" id="ARBA00022825"/>
    </source>
</evidence>
<comment type="caution">
    <text evidence="7">The sequence shown here is derived from an EMBL/GenBank/DDBJ whole genome shotgun (WGS) entry which is preliminary data.</text>
</comment>
<dbReference type="AlphaFoldDB" id="A0A5B2VJM7"/>
<evidence type="ECO:0000313" key="8">
    <source>
        <dbReference type="Proteomes" id="UP000324611"/>
    </source>
</evidence>
<evidence type="ECO:0000313" key="7">
    <source>
        <dbReference type="EMBL" id="KAA2238780.1"/>
    </source>
</evidence>
<dbReference type="PRINTS" id="PR00839">
    <property type="entry name" value="V8PROTEASE"/>
</dbReference>
<dbReference type="EC" id="3.4.21.-" evidence="6"/>
<dbReference type="GO" id="GO:0004252">
    <property type="term" value="F:serine-type endopeptidase activity"/>
    <property type="evidence" value="ECO:0007669"/>
    <property type="project" value="InterPro"/>
</dbReference>
<dbReference type="InterPro" id="IPR043504">
    <property type="entry name" value="Peptidase_S1_PA_chymotrypsin"/>
</dbReference>
<dbReference type="Gene3D" id="2.40.10.10">
    <property type="entry name" value="Trypsin-like serine proteases"/>
    <property type="match status" value="2"/>
</dbReference>
<gene>
    <name evidence="7" type="ORF">F0L74_21430</name>
</gene>
<dbReference type="PANTHER" id="PTHR15462">
    <property type="entry name" value="SERINE PROTEASE"/>
    <property type="match status" value="1"/>
</dbReference>